<feature type="transmembrane region" description="Helical" evidence="6">
    <location>
        <begin position="26"/>
        <end position="44"/>
    </location>
</feature>
<dbReference type="PANTHER" id="PTHR33931">
    <property type="entry name" value="HOLIN-LIKE PROTEIN CIDA-RELATED"/>
    <property type="match status" value="1"/>
</dbReference>
<keyword evidence="2" id="KW-1003">Cell membrane</keyword>
<dbReference type="GeneID" id="24806612"/>
<dbReference type="STRING" id="1434111.MSLAZ_1836"/>
<sequence length="171" mass="18985">MLKQFSIILGIYFLGELLQKAFELPVPGNILGMLILFFGLYTGVIKLEMIDRISDFLLDNLAFFFLPAGVSLITCFAVLEGKLTAVIGVSIISTVIILGVTGLTVEFVKKFLQRKSMKMAFSGKGKVTVGKNPGRIQVHERIQAHDKMQASEVIPSHDKIQVRERKTKEVS</sequence>
<reference evidence="7 8" key="1">
    <citation type="submission" date="2014-07" db="EMBL/GenBank/DDBJ databases">
        <title>Methanogenic archaea and the global carbon cycle.</title>
        <authorList>
            <person name="Henriksen J.R."/>
            <person name="Luke J."/>
            <person name="Reinhart S."/>
            <person name="Benedict M.N."/>
            <person name="Youngblut N.D."/>
            <person name="Metcalf M.E."/>
            <person name="Whitaker R.J."/>
            <person name="Metcalf W.W."/>
        </authorList>
    </citation>
    <scope>NUCLEOTIDE SEQUENCE [LARGE SCALE GENOMIC DNA]</scope>
    <source>
        <strain evidence="7 8">Z-7289</strain>
    </source>
</reference>
<comment type="subcellular location">
    <subcellularLocation>
        <location evidence="1">Cell membrane</location>
        <topology evidence="1">Multi-pass membrane protein</topology>
    </subcellularLocation>
</comment>
<dbReference type="RefSeq" id="WP_048126391.1">
    <property type="nucleotide sequence ID" value="NZ_CP009515.1"/>
</dbReference>
<dbReference type="EMBL" id="CP009515">
    <property type="protein sequence ID" value="AKB75097.1"/>
    <property type="molecule type" value="Genomic_DNA"/>
</dbReference>
<evidence type="ECO:0000313" key="7">
    <source>
        <dbReference type="EMBL" id="AKB75097.1"/>
    </source>
</evidence>
<dbReference type="PATRIC" id="fig|1434111.4.peg.2401"/>
<evidence type="ECO:0000256" key="2">
    <source>
        <dbReference type="ARBA" id="ARBA00022475"/>
    </source>
</evidence>
<name>A0A0E3S6Y3_9EURY</name>
<evidence type="ECO:0000256" key="3">
    <source>
        <dbReference type="ARBA" id="ARBA00022692"/>
    </source>
</evidence>
<evidence type="ECO:0000256" key="4">
    <source>
        <dbReference type="ARBA" id="ARBA00022989"/>
    </source>
</evidence>
<evidence type="ECO:0000256" key="6">
    <source>
        <dbReference type="SAM" id="Phobius"/>
    </source>
</evidence>
<feature type="transmembrane region" description="Helical" evidence="6">
    <location>
        <begin position="85"/>
        <end position="108"/>
    </location>
</feature>
<feature type="transmembrane region" description="Helical" evidence="6">
    <location>
        <begin position="56"/>
        <end position="79"/>
    </location>
</feature>
<dbReference type="GO" id="GO:0005886">
    <property type="term" value="C:plasma membrane"/>
    <property type="evidence" value="ECO:0007669"/>
    <property type="project" value="UniProtKB-SubCell"/>
</dbReference>
<evidence type="ECO:0000256" key="5">
    <source>
        <dbReference type="ARBA" id="ARBA00023136"/>
    </source>
</evidence>
<dbReference type="OrthoDB" id="85741at2157"/>
<dbReference type="Pfam" id="PF03788">
    <property type="entry name" value="LrgA"/>
    <property type="match status" value="1"/>
</dbReference>
<dbReference type="PANTHER" id="PTHR33931:SF2">
    <property type="entry name" value="HOLIN-LIKE PROTEIN CIDA"/>
    <property type="match status" value="1"/>
</dbReference>
<organism evidence="7 8">
    <name type="scientific">Methanosarcina lacustris Z-7289</name>
    <dbReference type="NCBI Taxonomy" id="1434111"/>
    <lineage>
        <taxon>Archaea</taxon>
        <taxon>Methanobacteriati</taxon>
        <taxon>Methanobacteriota</taxon>
        <taxon>Stenosarchaea group</taxon>
        <taxon>Methanomicrobia</taxon>
        <taxon>Methanosarcinales</taxon>
        <taxon>Methanosarcinaceae</taxon>
        <taxon>Methanosarcina</taxon>
    </lineage>
</organism>
<keyword evidence="3 6" id="KW-0812">Transmembrane</keyword>
<protein>
    <submittedName>
        <fullName evidence="7">Antiholin-like protein LrgA</fullName>
    </submittedName>
</protein>
<keyword evidence="5 6" id="KW-0472">Membrane</keyword>
<dbReference type="AlphaFoldDB" id="A0A0E3S6Y3"/>
<gene>
    <name evidence="7" type="ORF">MSLAZ_1836</name>
</gene>
<dbReference type="HOGENOM" id="CLU_113736_2_2_2"/>
<dbReference type="KEGG" id="mls:MSLAZ_1836"/>
<dbReference type="InterPro" id="IPR005538">
    <property type="entry name" value="LrgA/CidA"/>
</dbReference>
<keyword evidence="8" id="KW-1185">Reference proteome</keyword>
<dbReference type="Proteomes" id="UP000033072">
    <property type="component" value="Chromosome"/>
</dbReference>
<evidence type="ECO:0000313" key="8">
    <source>
        <dbReference type="Proteomes" id="UP000033072"/>
    </source>
</evidence>
<proteinExistence type="predicted"/>
<evidence type="ECO:0000256" key="1">
    <source>
        <dbReference type="ARBA" id="ARBA00004651"/>
    </source>
</evidence>
<accession>A0A0E3S6Y3</accession>
<keyword evidence="4 6" id="KW-1133">Transmembrane helix</keyword>